<name>A0A1H5J9P2_9BRAD</name>
<dbReference type="AlphaFoldDB" id="A0A1H5J9P2"/>
<proteinExistence type="predicted"/>
<reference evidence="1 2" key="1">
    <citation type="submission" date="2016-10" db="EMBL/GenBank/DDBJ databases">
        <authorList>
            <person name="de Groot N.N."/>
        </authorList>
    </citation>
    <scope>NUCLEOTIDE SEQUENCE [LARGE SCALE GENOMIC DNA]</scope>
    <source>
        <strain evidence="1 2">GAS522</strain>
    </source>
</reference>
<organism evidence="1 2">
    <name type="scientific">Bradyrhizobium lablabi</name>
    <dbReference type="NCBI Taxonomy" id="722472"/>
    <lineage>
        <taxon>Bacteria</taxon>
        <taxon>Pseudomonadati</taxon>
        <taxon>Pseudomonadota</taxon>
        <taxon>Alphaproteobacteria</taxon>
        <taxon>Hyphomicrobiales</taxon>
        <taxon>Nitrobacteraceae</taxon>
        <taxon>Bradyrhizobium</taxon>
    </lineage>
</organism>
<gene>
    <name evidence="1" type="ORF">SAMN05444171_7707</name>
</gene>
<accession>A0A1H5J9P2</accession>
<sequence length="56" mass="6343">MSTHVRYSLLLLKKSFGGGGRNFLEPLMRFVRDDVRGLVASLKNDHGLSYRRYGAS</sequence>
<protein>
    <submittedName>
        <fullName evidence="1">Uncharacterized protein</fullName>
    </submittedName>
</protein>
<dbReference type="Proteomes" id="UP000183208">
    <property type="component" value="Unassembled WGS sequence"/>
</dbReference>
<evidence type="ECO:0000313" key="2">
    <source>
        <dbReference type="Proteomes" id="UP000183208"/>
    </source>
</evidence>
<dbReference type="EMBL" id="FNTI01000001">
    <property type="protein sequence ID" value="SEE48977.1"/>
    <property type="molecule type" value="Genomic_DNA"/>
</dbReference>
<evidence type="ECO:0000313" key="1">
    <source>
        <dbReference type="EMBL" id="SEE48977.1"/>
    </source>
</evidence>